<evidence type="ECO:0000313" key="4">
    <source>
        <dbReference type="Proteomes" id="UP001432222"/>
    </source>
</evidence>
<dbReference type="SUPFAM" id="SSF50494">
    <property type="entry name" value="Trypsin-like serine proteases"/>
    <property type="match status" value="1"/>
</dbReference>
<dbReference type="EC" id="3.4.21.-" evidence="3"/>
<dbReference type="EMBL" id="CP108110">
    <property type="protein sequence ID" value="WUQ84311.1"/>
    <property type="molecule type" value="Genomic_DNA"/>
</dbReference>
<proteinExistence type="predicted"/>
<dbReference type="InterPro" id="IPR018114">
    <property type="entry name" value="TRYPSIN_HIS"/>
</dbReference>
<dbReference type="PANTHER" id="PTHR15462">
    <property type="entry name" value="SERINE PROTEASE"/>
    <property type="match status" value="1"/>
</dbReference>
<dbReference type="RefSeq" id="WP_328955186.1">
    <property type="nucleotide sequence ID" value="NZ_CP108110.1"/>
</dbReference>
<gene>
    <name evidence="3" type="ORF">OHA16_15870</name>
</gene>
<feature type="region of interest" description="Disordered" evidence="2">
    <location>
        <begin position="88"/>
        <end position="141"/>
    </location>
</feature>
<sequence>MGQHRRRTPRRRRFLAPTLVTTALSVLTVAVVVVGTHSLTPRATAVASPATSAAVAPSVPGAPTVPAAVPVTVPAAVPVTVPAAVPVTGTEPSASSEPAVPSASSVPEPATESAAPAPTTAPTTAAPAPADGPLGTTTTAPATPEAATVGALFTGTVRPGNHFCTASVLHSTTGNLLLTAAHCLDDPSGVTFAPGYRDGRAPYGTWRVTAVHTTTGWSHGGDQDEDFAVLETAADAAGRRVEDVVGGNTLGTDEPFGTTVRLYGYPAGGEQPLLCANTTGRQGAYQRVVDCPDYPGGTSGGPWISTATGHVVGAIGGYQQGGDTDDISYSAYFDHTIAALYAEAAAAAAS</sequence>
<dbReference type="InterPro" id="IPR006311">
    <property type="entry name" value="TAT_signal"/>
</dbReference>
<reference evidence="3" key="1">
    <citation type="submission" date="2022-10" db="EMBL/GenBank/DDBJ databases">
        <title>The complete genomes of actinobacterial strains from the NBC collection.</title>
        <authorList>
            <person name="Joergensen T.S."/>
            <person name="Alvarez Arevalo M."/>
            <person name="Sterndorff E.B."/>
            <person name="Faurdal D."/>
            <person name="Vuksanovic O."/>
            <person name="Mourched A.-S."/>
            <person name="Charusanti P."/>
            <person name="Shaw S."/>
            <person name="Blin K."/>
            <person name="Weber T."/>
        </authorList>
    </citation>
    <scope>NUCLEOTIDE SEQUENCE</scope>
    <source>
        <strain evidence="3">NBC_00222</strain>
    </source>
</reference>
<accession>A0ABZ1TZD5</accession>
<keyword evidence="4" id="KW-1185">Reference proteome</keyword>
<dbReference type="InterPro" id="IPR050966">
    <property type="entry name" value="Glutamyl_endopeptidase"/>
</dbReference>
<dbReference type="GO" id="GO:0016787">
    <property type="term" value="F:hydrolase activity"/>
    <property type="evidence" value="ECO:0007669"/>
    <property type="project" value="UniProtKB-KW"/>
</dbReference>
<name>A0ABZ1TZD5_9ACTN</name>
<evidence type="ECO:0000256" key="2">
    <source>
        <dbReference type="SAM" id="MobiDB-lite"/>
    </source>
</evidence>
<dbReference type="PROSITE" id="PS51318">
    <property type="entry name" value="TAT"/>
    <property type="match status" value="1"/>
</dbReference>
<protein>
    <submittedName>
        <fullName evidence="3">Trypsin-like serine protease</fullName>
        <ecNumber evidence="3">3.4.21.-</ecNumber>
    </submittedName>
</protein>
<dbReference type="Proteomes" id="UP001432222">
    <property type="component" value="Chromosome"/>
</dbReference>
<organism evidence="3 4">
    <name type="scientific">Kitasatospora purpeofusca</name>
    <dbReference type="NCBI Taxonomy" id="67352"/>
    <lineage>
        <taxon>Bacteria</taxon>
        <taxon>Bacillati</taxon>
        <taxon>Actinomycetota</taxon>
        <taxon>Actinomycetes</taxon>
        <taxon>Kitasatosporales</taxon>
        <taxon>Streptomycetaceae</taxon>
        <taxon>Kitasatospora</taxon>
    </lineage>
</organism>
<dbReference type="Pfam" id="PF13365">
    <property type="entry name" value="Trypsin_2"/>
    <property type="match status" value="1"/>
</dbReference>
<evidence type="ECO:0000313" key="3">
    <source>
        <dbReference type="EMBL" id="WUQ84311.1"/>
    </source>
</evidence>
<dbReference type="InterPro" id="IPR009003">
    <property type="entry name" value="Peptidase_S1_PA"/>
</dbReference>
<dbReference type="Gene3D" id="2.40.10.10">
    <property type="entry name" value="Trypsin-like serine proteases"/>
    <property type="match status" value="2"/>
</dbReference>
<keyword evidence="3" id="KW-0378">Hydrolase</keyword>
<evidence type="ECO:0000256" key="1">
    <source>
        <dbReference type="ARBA" id="ARBA00022729"/>
    </source>
</evidence>
<keyword evidence="1" id="KW-0732">Signal</keyword>
<dbReference type="InterPro" id="IPR043504">
    <property type="entry name" value="Peptidase_S1_PA_chymotrypsin"/>
</dbReference>
<dbReference type="PROSITE" id="PS00134">
    <property type="entry name" value="TRYPSIN_HIS"/>
    <property type="match status" value="1"/>
</dbReference>